<evidence type="ECO:0000313" key="2">
    <source>
        <dbReference type="Proteomes" id="UP001177260"/>
    </source>
</evidence>
<name>A0ACC3BBH8_9EURO</name>
<organism evidence="1 2">
    <name type="scientific">Aspergillus melleus</name>
    <dbReference type="NCBI Taxonomy" id="138277"/>
    <lineage>
        <taxon>Eukaryota</taxon>
        <taxon>Fungi</taxon>
        <taxon>Dikarya</taxon>
        <taxon>Ascomycota</taxon>
        <taxon>Pezizomycotina</taxon>
        <taxon>Eurotiomycetes</taxon>
        <taxon>Eurotiomycetidae</taxon>
        <taxon>Eurotiales</taxon>
        <taxon>Aspergillaceae</taxon>
        <taxon>Aspergillus</taxon>
        <taxon>Aspergillus subgen. Circumdati</taxon>
    </lineage>
</organism>
<dbReference type="Proteomes" id="UP001177260">
    <property type="component" value="Unassembled WGS sequence"/>
</dbReference>
<proteinExistence type="predicted"/>
<dbReference type="EMBL" id="JAOPJF010000010">
    <property type="protein sequence ID" value="KAK1147961.1"/>
    <property type="molecule type" value="Genomic_DNA"/>
</dbReference>
<reference evidence="1 2" key="1">
    <citation type="journal article" date="2023" name="ACS Omega">
        <title>Identification of the Neoaspergillic Acid Biosynthesis Gene Cluster by Establishing an In Vitro CRISPR-Ribonucleoprotein Genetic System in Aspergillus melleus.</title>
        <authorList>
            <person name="Yuan B."/>
            <person name="Grau M.F."/>
            <person name="Murata R.M."/>
            <person name="Torok T."/>
            <person name="Venkateswaran K."/>
            <person name="Stajich J.E."/>
            <person name="Wang C.C.C."/>
        </authorList>
    </citation>
    <scope>NUCLEOTIDE SEQUENCE [LARGE SCALE GENOMIC DNA]</scope>
    <source>
        <strain evidence="1 2">IMV 1140</strain>
    </source>
</reference>
<accession>A0ACC3BBH8</accession>
<keyword evidence="2" id="KW-1185">Reference proteome</keyword>
<comment type="caution">
    <text evidence="1">The sequence shown here is derived from an EMBL/GenBank/DDBJ whole genome shotgun (WGS) entry which is preliminary data.</text>
</comment>
<sequence>MELRPVHTLCLRPAWRFHTMEPIVTCVRHRSRALFSHVFHLNRGYTRITPQSSSLLSRTLRPLSSSVRAAATTIPYHKSTPYLGIAARGVSTMASEPQFAEGIDVEQLRPRVDALVGNGWKLDEDGTGVLKTYYFKTYFKAVSFVNVVASQSAAEKHHPTMTVRIGSVDVHWTTHRPRGLTDKDLTMAQHCDEAAEMMGSVDQDKGKKCG</sequence>
<evidence type="ECO:0000313" key="1">
    <source>
        <dbReference type="EMBL" id="KAK1147961.1"/>
    </source>
</evidence>
<gene>
    <name evidence="1" type="ORF">N8T08_000477</name>
</gene>
<protein>
    <submittedName>
        <fullName evidence="1">Uncharacterized protein</fullName>
    </submittedName>
</protein>